<dbReference type="PANTHER" id="PTHR45641:SF1">
    <property type="entry name" value="AAA+ ATPASE DOMAIN-CONTAINING PROTEIN"/>
    <property type="match status" value="1"/>
</dbReference>
<dbReference type="Pfam" id="PF00378">
    <property type="entry name" value="ECH_1"/>
    <property type="match status" value="1"/>
</dbReference>
<dbReference type="InterPro" id="IPR029045">
    <property type="entry name" value="ClpP/crotonase-like_dom_sf"/>
</dbReference>
<dbReference type="SUPFAM" id="SSF52096">
    <property type="entry name" value="ClpP/crotonase"/>
    <property type="match status" value="1"/>
</dbReference>
<protein>
    <submittedName>
        <fullName evidence="5">Uncharacterized protein</fullName>
    </submittedName>
</protein>
<name>A0A814SAF1_9BILA</name>
<dbReference type="EMBL" id="CAJNOQ010006675">
    <property type="protein sequence ID" value="CAF1143726.1"/>
    <property type="molecule type" value="Genomic_DNA"/>
</dbReference>
<keyword evidence="2 3" id="KW-0802">TPR repeat</keyword>
<proteinExistence type="predicted"/>
<evidence type="ECO:0000256" key="1">
    <source>
        <dbReference type="ARBA" id="ARBA00022737"/>
    </source>
</evidence>
<evidence type="ECO:0000313" key="5">
    <source>
        <dbReference type="EMBL" id="CAF1143726.1"/>
    </source>
</evidence>
<dbReference type="InterPro" id="IPR019734">
    <property type="entry name" value="TPR_rpt"/>
</dbReference>
<dbReference type="EMBL" id="CAJOBC010006675">
    <property type="protein sequence ID" value="CAF3907343.1"/>
    <property type="molecule type" value="Genomic_DNA"/>
</dbReference>
<keyword evidence="7" id="KW-1185">Reference proteome</keyword>
<evidence type="ECO:0000256" key="2">
    <source>
        <dbReference type="ARBA" id="ARBA00022803"/>
    </source>
</evidence>
<dbReference type="SMART" id="SM00028">
    <property type="entry name" value="TPR"/>
    <property type="match status" value="3"/>
</dbReference>
<feature type="repeat" description="TPR" evidence="3">
    <location>
        <begin position="125"/>
        <end position="158"/>
    </location>
</feature>
<reference evidence="5" key="1">
    <citation type="submission" date="2021-02" db="EMBL/GenBank/DDBJ databases">
        <authorList>
            <person name="Nowell W R."/>
        </authorList>
    </citation>
    <scope>NUCLEOTIDE SEQUENCE</scope>
</reference>
<comment type="caution">
    <text evidence="5">The sequence shown here is derived from an EMBL/GenBank/DDBJ whole genome shotgun (WGS) entry which is preliminary data.</text>
</comment>
<dbReference type="Proteomes" id="UP000681722">
    <property type="component" value="Unassembled WGS sequence"/>
</dbReference>
<feature type="repeat" description="TPR" evidence="3">
    <location>
        <begin position="83"/>
        <end position="116"/>
    </location>
</feature>
<dbReference type="Pfam" id="PF13424">
    <property type="entry name" value="TPR_12"/>
    <property type="match status" value="2"/>
</dbReference>
<dbReference type="AlphaFoldDB" id="A0A814SAF1"/>
<evidence type="ECO:0000313" key="7">
    <source>
        <dbReference type="Proteomes" id="UP000663829"/>
    </source>
</evidence>
<dbReference type="PROSITE" id="PS50293">
    <property type="entry name" value="TPR_REGION"/>
    <property type="match status" value="1"/>
</dbReference>
<sequence>MTDRSRADNDDVPTIVKATQDRNQNQTDTTAHLSPDDPSLLPIYNNFGLIYRAQGGPSAALINFNHALQLQLNTETPNQEWIASYYNNIGTAYKQQYRYSEALEMYEKALQIHLQILPSNHPSIAVSYNYIATVYESLEDYDRAPAYYTKTLEMQQHLLSSNHPHLAQTYFNFSWTYYGQGKLNEAQSEMIVMLITDLLLRTEVVQIASNNSVHIVIMYSICKNLIVKHVGDNNEILLIGLNRPSKRNAVNPETAVELHQTLIQYENDSNTKIAILYGEGNCFCAGYDLSEVSKENTHLKKYYDNNLTAPMGPRDQGPKKTLNGVPRFFNILQAGEFGFVLF</sequence>
<organism evidence="5 7">
    <name type="scientific">Didymodactylos carnosus</name>
    <dbReference type="NCBI Taxonomy" id="1234261"/>
    <lineage>
        <taxon>Eukaryota</taxon>
        <taxon>Metazoa</taxon>
        <taxon>Spiralia</taxon>
        <taxon>Gnathifera</taxon>
        <taxon>Rotifera</taxon>
        <taxon>Eurotatoria</taxon>
        <taxon>Bdelloidea</taxon>
        <taxon>Philodinida</taxon>
        <taxon>Philodinidae</taxon>
        <taxon>Didymodactylos</taxon>
    </lineage>
</organism>
<feature type="compositionally biased region" description="Low complexity" evidence="4">
    <location>
        <begin position="21"/>
        <end position="30"/>
    </location>
</feature>
<dbReference type="Proteomes" id="UP000663829">
    <property type="component" value="Unassembled WGS sequence"/>
</dbReference>
<evidence type="ECO:0000256" key="3">
    <source>
        <dbReference type="PROSITE-ProRule" id="PRU00339"/>
    </source>
</evidence>
<dbReference type="Gene3D" id="3.90.226.10">
    <property type="entry name" value="2-enoyl-CoA Hydratase, Chain A, domain 1"/>
    <property type="match status" value="1"/>
</dbReference>
<accession>A0A814SAF1</accession>
<dbReference type="InterPro" id="IPR011990">
    <property type="entry name" value="TPR-like_helical_dom_sf"/>
</dbReference>
<dbReference type="OrthoDB" id="448450at2759"/>
<gene>
    <name evidence="5" type="ORF">GPM918_LOCUS20820</name>
    <name evidence="6" type="ORF">SRO942_LOCUS20817</name>
</gene>
<dbReference type="InterPro" id="IPR001753">
    <property type="entry name" value="Enoyl-CoA_hydra/iso"/>
</dbReference>
<feature type="region of interest" description="Disordered" evidence="4">
    <location>
        <begin position="1"/>
        <end position="35"/>
    </location>
</feature>
<dbReference type="SUPFAM" id="SSF48452">
    <property type="entry name" value="TPR-like"/>
    <property type="match status" value="1"/>
</dbReference>
<dbReference type="PROSITE" id="PS50005">
    <property type="entry name" value="TPR"/>
    <property type="match status" value="2"/>
</dbReference>
<evidence type="ECO:0000313" key="6">
    <source>
        <dbReference type="EMBL" id="CAF3907343.1"/>
    </source>
</evidence>
<keyword evidence="1" id="KW-0677">Repeat</keyword>
<dbReference type="Gene3D" id="1.25.40.10">
    <property type="entry name" value="Tetratricopeptide repeat domain"/>
    <property type="match status" value="1"/>
</dbReference>
<dbReference type="CDD" id="cd06558">
    <property type="entry name" value="crotonase-like"/>
    <property type="match status" value="1"/>
</dbReference>
<evidence type="ECO:0000256" key="4">
    <source>
        <dbReference type="SAM" id="MobiDB-lite"/>
    </source>
</evidence>
<dbReference type="PANTHER" id="PTHR45641">
    <property type="entry name" value="TETRATRICOPEPTIDE REPEAT PROTEIN (AFU_ORTHOLOGUE AFUA_6G03870)"/>
    <property type="match status" value="1"/>
</dbReference>